<protein>
    <recommendedName>
        <fullName evidence="5">choloylglycine hydrolase</fullName>
        <ecNumber evidence="5">3.5.1.24</ecNumber>
    </recommendedName>
    <alternativeName>
        <fullName evidence="6">Bile salt hydrolase</fullName>
    </alternativeName>
    <alternativeName>
        <fullName evidence="7">Choloylglycine hydrolase</fullName>
    </alternativeName>
</protein>
<dbReference type="Proteomes" id="UP000769156">
    <property type="component" value="Unassembled WGS sequence"/>
</dbReference>
<dbReference type="InterPro" id="IPR029055">
    <property type="entry name" value="Ntn_hydrolases_N"/>
</dbReference>
<gene>
    <name evidence="11" type="primary">bsh</name>
    <name evidence="11" type="ORF">K8V82_10905</name>
</gene>
<comment type="caution">
    <text evidence="11">The sequence shown here is derived from an EMBL/GenBank/DDBJ whole genome shotgun (WGS) entry which is preliminary data.</text>
</comment>
<dbReference type="AlphaFoldDB" id="A0A921LGU1"/>
<dbReference type="EMBL" id="DYVY01000182">
    <property type="protein sequence ID" value="HJF95277.1"/>
    <property type="molecule type" value="Genomic_DNA"/>
</dbReference>
<dbReference type="Pfam" id="PF02275">
    <property type="entry name" value="CBAH"/>
    <property type="match status" value="1"/>
</dbReference>
<organism evidence="11 12">
    <name type="scientific">Lachnoclostridium phocaeense</name>
    <dbReference type="NCBI Taxonomy" id="1871021"/>
    <lineage>
        <taxon>Bacteria</taxon>
        <taxon>Bacillati</taxon>
        <taxon>Bacillota</taxon>
        <taxon>Clostridia</taxon>
        <taxon>Lachnospirales</taxon>
        <taxon>Lachnospiraceae</taxon>
    </lineage>
</organism>
<feature type="domain" description="Choloylglycine hydrolase/NAAA C-terminal" evidence="10">
    <location>
        <begin position="2"/>
        <end position="311"/>
    </location>
</feature>
<evidence type="ECO:0000256" key="8">
    <source>
        <dbReference type="ARBA" id="ARBA00047285"/>
    </source>
</evidence>
<dbReference type="OrthoDB" id="9794717at2"/>
<comment type="similarity">
    <text evidence="2">Belongs to the peptidase C59 family.</text>
</comment>
<comment type="catalytic activity">
    <reaction evidence="8">
        <text>cholate + taurine = taurocholate + H2O</text>
        <dbReference type="Rhea" id="RHEA:47108"/>
        <dbReference type="ChEBI" id="CHEBI:15377"/>
        <dbReference type="ChEBI" id="CHEBI:29747"/>
        <dbReference type="ChEBI" id="CHEBI:36257"/>
        <dbReference type="ChEBI" id="CHEBI:507393"/>
    </reaction>
    <physiologicalReaction direction="right-to-left" evidence="8">
        <dbReference type="Rhea" id="RHEA:47110"/>
    </physiologicalReaction>
</comment>
<dbReference type="EC" id="3.5.1.24" evidence="5"/>
<evidence type="ECO:0000313" key="12">
    <source>
        <dbReference type="Proteomes" id="UP000769156"/>
    </source>
</evidence>
<dbReference type="SUPFAM" id="SSF56235">
    <property type="entry name" value="N-terminal nucleophile aminohydrolases (Ntn hydrolases)"/>
    <property type="match status" value="1"/>
</dbReference>
<evidence type="ECO:0000256" key="9">
    <source>
        <dbReference type="ARBA" id="ARBA00048897"/>
    </source>
</evidence>
<dbReference type="PANTHER" id="PTHR35527:SF2">
    <property type="entry name" value="HYDROLASE"/>
    <property type="match status" value="1"/>
</dbReference>
<dbReference type="InterPro" id="IPR047711">
    <property type="entry name" value="CBAH"/>
</dbReference>
<dbReference type="GO" id="GO:0045302">
    <property type="term" value="F:choloylglycine hydrolase activity"/>
    <property type="evidence" value="ECO:0007669"/>
    <property type="project" value="UniProtKB-EC"/>
</dbReference>
<comment type="catalytic activity">
    <reaction evidence="9">
        <text>taurodeoxycholate + H2O = deoxycholate + taurine</text>
        <dbReference type="Rhea" id="RHEA:47556"/>
        <dbReference type="ChEBI" id="CHEBI:15377"/>
        <dbReference type="ChEBI" id="CHEBI:23614"/>
        <dbReference type="ChEBI" id="CHEBI:36261"/>
        <dbReference type="ChEBI" id="CHEBI:507393"/>
    </reaction>
    <physiologicalReaction direction="left-to-right" evidence="9">
        <dbReference type="Rhea" id="RHEA:47557"/>
    </physiologicalReaction>
</comment>
<reference evidence="11" key="1">
    <citation type="journal article" date="2021" name="PeerJ">
        <title>Extensive microbial diversity within the chicken gut microbiome revealed by metagenomics and culture.</title>
        <authorList>
            <person name="Gilroy R."/>
            <person name="Ravi A."/>
            <person name="Getino M."/>
            <person name="Pursley I."/>
            <person name="Horton D.L."/>
            <person name="Alikhan N.F."/>
            <person name="Baker D."/>
            <person name="Gharbi K."/>
            <person name="Hall N."/>
            <person name="Watson M."/>
            <person name="Adriaenssens E.M."/>
            <person name="Foster-Nyarko E."/>
            <person name="Jarju S."/>
            <person name="Secka A."/>
            <person name="Antonio M."/>
            <person name="Oren A."/>
            <person name="Chaudhuri R.R."/>
            <person name="La Ragione R."/>
            <person name="Hildebrand F."/>
            <person name="Pallen M.J."/>
        </authorList>
    </citation>
    <scope>NUCLEOTIDE SEQUENCE</scope>
    <source>
        <strain evidence="11">ChiSjej5B23-16112</strain>
    </source>
</reference>
<comment type="pathway">
    <text evidence="1">Lipid metabolism; bile acid biosynthesis.</text>
</comment>
<dbReference type="InterPro" id="IPR029132">
    <property type="entry name" value="CBAH/NAAA_C"/>
</dbReference>
<dbReference type="NCBIfam" id="NF038245">
    <property type="entry name" value="bile_salt_hydro"/>
    <property type="match status" value="1"/>
</dbReference>
<evidence type="ECO:0000256" key="6">
    <source>
        <dbReference type="ARBA" id="ARBA00044804"/>
    </source>
</evidence>
<evidence type="ECO:0000256" key="5">
    <source>
        <dbReference type="ARBA" id="ARBA00044769"/>
    </source>
</evidence>
<dbReference type="PANTHER" id="PTHR35527">
    <property type="entry name" value="CHOLOYLGLYCINE HYDROLASE"/>
    <property type="match status" value="1"/>
</dbReference>
<evidence type="ECO:0000313" key="11">
    <source>
        <dbReference type="EMBL" id="HJF95277.1"/>
    </source>
</evidence>
<evidence type="ECO:0000256" key="2">
    <source>
        <dbReference type="ARBA" id="ARBA00006625"/>
    </source>
</evidence>
<name>A0A921LGU1_9FIRM</name>
<reference evidence="11" key="2">
    <citation type="submission" date="2021-09" db="EMBL/GenBank/DDBJ databases">
        <authorList>
            <person name="Gilroy R."/>
        </authorList>
    </citation>
    <scope>NUCLEOTIDE SEQUENCE</scope>
    <source>
        <strain evidence="11">ChiSjej5B23-16112</strain>
    </source>
</reference>
<evidence type="ECO:0000256" key="3">
    <source>
        <dbReference type="ARBA" id="ARBA00022801"/>
    </source>
</evidence>
<keyword evidence="3 11" id="KW-0378">Hydrolase</keyword>
<evidence type="ECO:0000256" key="4">
    <source>
        <dbReference type="ARBA" id="ARBA00023098"/>
    </source>
</evidence>
<keyword evidence="4" id="KW-0443">Lipid metabolism</keyword>
<accession>A0A921LGU1</accession>
<evidence type="ECO:0000256" key="1">
    <source>
        <dbReference type="ARBA" id="ARBA00004860"/>
    </source>
</evidence>
<dbReference type="GO" id="GO:0006629">
    <property type="term" value="P:lipid metabolic process"/>
    <property type="evidence" value="ECO:0007669"/>
    <property type="project" value="UniProtKB-KW"/>
</dbReference>
<proteinExistence type="inferred from homology"/>
<dbReference type="InterPro" id="IPR052193">
    <property type="entry name" value="Peptidase_C59"/>
</dbReference>
<dbReference type="CDD" id="cd00542">
    <property type="entry name" value="Ntn_PVA"/>
    <property type="match status" value="1"/>
</dbReference>
<dbReference type="Gene3D" id="3.60.60.10">
    <property type="entry name" value="Penicillin V Acylase, Chain A"/>
    <property type="match status" value="1"/>
</dbReference>
<evidence type="ECO:0000256" key="7">
    <source>
        <dbReference type="ARBA" id="ARBA00044806"/>
    </source>
</evidence>
<evidence type="ECO:0000259" key="10">
    <source>
        <dbReference type="Pfam" id="PF02275"/>
    </source>
</evidence>
<sequence length="333" mass="37417">MCTCITYENGDFYFGRNLDLEYSFGERVVITPRNYPLTFKKEAAMDCHYSMIGMASVMGGYPMYAEAVNEKGLGMAGLNFPGNAFYPLESKKKYQVTPYEVIPWILGCCATVREARMYLEQADLLGIPFAPDVPLAPLHFMLADKTGALVAEPVEEGLKLYENPFGVLTNNPPFPFHLMNMQQYLNLTAKAPENRFGEGTDMKPFGQGMGAVGLPGDASPASRFVRAAFVKWNSRARREEKANVSQFFHILDSVAMVRGMVLTEEGREDITTYSCCVNARTGVYYFKTYDNHRIQAVDMRAEDMDGSGLLAYELPLEEDIQYRLKQEGRTEDA</sequence>